<accession>B7P7U6</accession>
<evidence type="ECO:0000313" key="2">
    <source>
        <dbReference type="EnsemblMetazoa" id="ISCW002125-PA"/>
    </source>
</evidence>
<sequence length="93" mass="10128">MYIKLFVGRCVLPQIAAELNEVRGLPNCPDKDPHRCRLCWQVGQCLPRSASEFGSLIPVVASASACLSSWESLPNVVPRERGSTCSCPPSQGR</sequence>
<proteinExistence type="predicted"/>
<protein>
    <submittedName>
        <fullName evidence="1 2">Uncharacterized protein</fullName>
    </submittedName>
</protein>
<dbReference type="EMBL" id="ABJB010783305">
    <property type="status" value="NOT_ANNOTATED_CDS"/>
    <property type="molecule type" value="Genomic_DNA"/>
</dbReference>
<reference evidence="2" key="2">
    <citation type="submission" date="2020-05" db="UniProtKB">
        <authorList>
            <consortium name="EnsemblMetazoa"/>
        </authorList>
    </citation>
    <scope>IDENTIFICATION</scope>
    <source>
        <strain evidence="2">wikel</strain>
    </source>
</reference>
<evidence type="ECO:0000313" key="3">
    <source>
        <dbReference type="Proteomes" id="UP000001555"/>
    </source>
</evidence>
<reference evidence="1 3" key="1">
    <citation type="submission" date="2008-03" db="EMBL/GenBank/DDBJ databases">
        <title>Annotation of Ixodes scapularis.</title>
        <authorList>
            <consortium name="Ixodes scapularis Genome Project Consortium"/>
            <person name="Caler E."/>
            <person name="Hannick L.I."/>
            <person name="Bidwell S."/>
            <person name="Joardar V."/>
            <person name="Thiagarajan M."/>
            <person name="Amedeo P."/>
            <person name="Galinsky K.J."/>
            <person name="Schobel S."/>
            <person name="Inman J."/>
            <person name="Hostetler J."/>
            <person name="Miller J."/>
            <person name="Hammond M."/>
            <person name="Megy K."/>
            <person name="Lawson D."/>
            <person name="Kodira C."/>
            <person name="Sutton G."/>
            <person name="Meyer J."/>
            <person name="Hill C.A."/>
            <person name="Birren B."/>
            <person name="Nene V."/>
            <person name="Collins F."/>
            <person name="Alarcon-Chaidez F."/>
            <person name="Wikel S."/>
            <person name="Strausberg R."/>
        </authorList>
    </citation>
    <scope>NUCLEOTIDE SEQUENCE [LARGE SCALE GENOMIC DNA]</scope>
    <source>
        <strain evidence="3">Wikel</strain>
        <strain evidence="1">Wikel colony</strain>
    </source>
</reference>
<dbReference type="VEuPathDB" id="VectorBase:ISCW002125"/>
<dbReference type="InParanoid" id="B7P7U6"/>
<dbReference type="EMBL" id="DS653379">
    <property type="protein sequence ID" value="EEC02668.1"/>
    <property type="molecule type" value="Genomic_DNA"/>
</dbReference>
<dbReference type="VEuPathDB" id="VectorBase:ISCI002125"/>
<dbReference type="Proteomes" id="UP000001555">
    <property type="component" value="Unassembled WGS sequence"/>
</dbReference>
<evidence type="ECO:0000313" key="1">
    <source>
        <dbReference type="EMBL" id="EEC02668.1"/>
    </source>
</evidence>
<dbReference type="PaxDb" id="6945-B7P7U6"/>
<dbReference type="AlphaFoldDB" id="B7P7U6"/>
<dbReference type="EnsemblMetazoa" id="ISCW002125-RA">
    <property type="protein sequence ID" value="ISCW002125-PA"/>
    <property type="gene ID" value="ISCW002125"/>
</dbReference>
<organism>
    <name type="scientific">Ixodes scapularis</name>
    <name type="common">Black-legged tick</name>
    <name type="synonym">Deer tick</name>
    <dbReference type="NCBI Taxonomy" id="6945"/>
    <lineage>
        <taxon>Eukaryota</taxon>
        <taxon>Metazoa</taxon>
        <taxon>Ecdysozoa</taxon>
        <taxon>Arthropoda</taxon>
        <taxon>Chelicerata</taxon>
        <taxon>Arachnida</taxon>
        <taxon>Acari</taxon>
        <taxon>Parasitiformes</taxon>
        <taxon>Ixodida</taxon>
        <taxon>Ixodoidea</taxon>
        <taxon>Ixodidae</taxon>
        <taxon>Ixodinae</taxon>
        <taxon>Ixodes</taxon>
    </lineage>
</organism>
<gene>
    <name evidence="1" type="ORF">IscW_ISCW002125</name>
</gene>
<keyword evidence="3" id="KW-1185">Reference proteome</keyword>
<dbReference type="HOGENOM" id="CLU_2402076_0_0_1"/>
<name>B7P7U6_IXOSC</name>